<dbReference type="EMBL" id="JAAIYO010000007">
    <property type="protein sequence ID" value="MBE4751309.1"/>
    <property type="molecule type" value="Genomic_DNA"/>
</dbReference>
<feature type="domain" description="GmrSD restriction endonucleases N-terminal" evidence="1">
    <location>
        <begin position="16"/>
        <end position="224"/>
    </location>
</feature>
<gene>
    <name evidence="2" type="ORF">G4177_24340</name>
</gene>
<evidence type="ECO:0000313" key="3">
    <source>
        <dbReference type="Proteomes" id="UP001516472"/>
    </source>
</evidence>
<comment type="caution">
    <text evidence="2">The sequence shown here is derived from an EMBL/GenBank/DDBJ whole genome shotgun (WGS) entry which is preliminary data.</text>
</comment>
<dbReference type="Proteomes" id="UP001516472">
    <property type="component" value="Unassembled WGS sequence"/>
</dbReference>
<dbReference type="InterPro" id="IPR004919">
    <property type="entry name" value="GmrSD_N"/>
</dbReference>
<accession>A0ABR9PTQ4</accession>
<organism evidence="2 3">
    <name type="scientific">Corallococcus soli</name>
    <dbReference type="NCBI Taxonomy" id="2710757"/>
    <lineage>
        <taxon>Bacteria</taxon>
        <taxon>Pseudomonadati</taxon>
        <taxon>Myxococcota</taxon>
        <taxon>Myxococcia</taxon>
        <taxon>Myxococcales</taxon>
        <taxon>Cystobacterineae</taxon>
        <taxon>Myxococcaceae</taxon>
        <taxon>Corallococcus</taxon>
    </lineage>
</organism>
<keyword evidence="3" id="KW-1185">Reference proteome</keyword>
<proteinExistence type="predicted"/>
<dbReference type="RefSeq" id="WP_193428501.1">
    <property type="nucleotide sequence ID" value="NZ_CBCSIP010000131.1"/>
</dbReference>
<protein>
    <submittedName>
        <fullName evidence="2">DUF262 domain-containing protein</fullName>
    </submittedName>
</protein>
<dbReference type="PANTHER" id="PTHR37292:SF2">
    <property type="entry name" value="DUF262 DOMAIN-CONTAINING PROTEIN"/>
    <property type="match status" value="1"/>
</dbReference>
<evidence type="ECO:0000313" key="2">
    <source>
        <dbReference type="EMBL" id="MBE4751309.1"/>
    </source>
</evidence>
<dbReference type="PANTHER" id="PTHR37292">
    <property type="entry name" value="VNG6097C"/>
    <property type="match status" value="1"/>
</dbReference>
<name>A0ABR9PTQ4_9BACT</name>
<reference evidence="2 3" key="1">
    <citation type="submission" date="2020-02" db="EMBL/GenBank/DDBJ databases">
        <authorList>
            <person name="Babadi Z.K."/>
            <person name="Risdian C."/>
            <person name="Ebrahimipour G.H."/>
            <person name="Wink J."/>
        </authorList>
    </citation>
    <scope>NUCLEOTIDE SEQUENCE [LARGE SCALE GENOMIC DNA]</scope>
    <source>
        <strain evidence="2 3">ZKHCc1 1396</strain>
    </source>
</reference>
<evidence type="ECO:0000259" key="1">
    <source>
        <dbReference type="Pfam" id="PF03235"/>
    </source>
</evidence>
<sequence length="555" mass="63004">MPSLLTRRPETKSFSIEDLLDRVRRGEVRIPDFQRPLRWTAEDVRDLLDSVYRGYPIGTLLFWRREAPASSVSFGPVRIDAPSTSQGLWAVDGQQRVTALAGVLLHPAYGDEAGGRDDFHLYFDLETEELQPPLTNVVPPAHWLPMNEVLDSESLLGWLNRYPDREAHPEHIRAAIRLGKAIREYQVPAYVVDTTDEKVLRIIFKRLNTAGRPLTDEEVFNALYVGSRSLSLESVAQGLRELGFGAVPESLLLRAVLAVRGLDFTRSYHHQLHQDDDFTETVRRTERALRDAIVFLKRDAFIPHLKLLPSPENSLVLLTRFFQLHPEPSPRSRELLSRWFWRHVVFGGWVLKPAEALEVVSAMRSDEERSIQAMLAQVGAPLIPWWLEAGLPVIPNPEVAQPPPVIRILLLSLQPRHLRTGAVLEPGELLDSETEGFLDIIPLESTPEWAVRGSLLQRTLQAVAPFNFLFHPPLPGASVLTLLEERSLPDPEVLASHGLTSDMLESLWRGESVDFLRQRRAHLEPLVRQFIEARTRWDDSDRPSLQSMIIDDGDD</sequence>
<dbReference type="Pfam" id="PF03235">
    <property type="entry name" value="GmrSD_N"/>
    <property type="match status" value="1"/>
</dbReference>